<dbReference type="EMBL" id="AEJB01000335">
    <property type="protein sequence ID" value="ELP66663.1"/>
    <property type="molecule type" value="Genomic_DNA"/>
</dbReference>
<evidence type="ECO:0000313" key="2">
    <source>
        <dbReference type="Proteomes" id="UP000010931"/>
    </source>
</evidence>
<dbReference type="Proteomes" id="UP000010931">
    <property type="component" value="Unassembled WGS sequence"/>
</dbReference>
<keyword evidence="2" id="KW-1185">Reference proteome</keyword>
<gene>
    <name evidence="1" type="ORF">STRTUCAR8_08047</name>
</gene>
<evidence type="ECO:0000313" key="1">
    <source>
        <dbReference type="EMBL" id="ELP66663.1"/>
    </source>
</evidence>
<comment type="caution">
    <text evidence="1">The sequence shown here is derived from an EMBL/GenBank/DDBJ whole genome shotgun (WGS) entry which is preliminary data.</text>
</comment>
<reference evidence="1 2" key="1">
    <citation type="journal article" date="2011" name="Plasmid">
        <title>Streptomyces turgidiscabies Car8 contains a modular pathogenicity island that shares virulence genes with other actinobacterial plant pathogens.</title>
        <authorList>
            <person name="Huguet-Tapia J.C."/>
            <person name="Badger J.H."/>
            <person name="Loria R."/>
            <person name="Pettis G.S."/>
        </authorList>
    </citation>
    <scope>NUCLEOTIDE SEQUENCE [LARGE SCALE GENOMIC DNA]</scope>
    <source>
        <strain evidence="1 2">Car8</strain>
    </source>
</reference>
<protein>
    <submittedName>
        <fullName evidence="1">Uncharacterized protein</fullName>
    </submittedName>
</protein>
<name>L7F502_STRT8</name>
<organism evidence="1 2">
    <name type="scientific">Streptomyces turgidiscabies (strain Car8)</name>
    <dbReference type="NCBI Taxonomy" id="698760"/>
    <lineage>
        <taxon>Bacteria</taxon>
        <taxon>Bacillati</taxon>
        <taxon>Actinomycetota</taxon>
        <taxon>Actinomycetes</taxon>
        <taxon>Kitasatosporales</taxon>
        <taxon>Streptomycetaceae</taxon>
        <taxon>Streptomyces</taxon>
    </lineage>
</organism>
<proteinExistence type="predicted"/>
<accession>L7F502</accession>
<dbReference type="PATRIC" id="fig|698760.3.peg.4577"/>
<dbReference type="AlphaFoldDB" id="L7F502"/>
<sequence length="46" mass="4685">MCFLRCGQHSMLSATGLRIAAPGARSGRVVRIRPTGQSAALAGTGT</sequence>